<dbReference type="EMBL" id="FQ311468">
    <property type="protein sequence ID" value="CBQ72544.1"/>
    <property type="molecule type" value="Genomic_DNA"/>
</dbReference>
<accession>E6ZZ87</accession>
<sequence length="173" mass="18871">MQFLQHVGKRRLLIGCSLLQSKPVTGSAETVKPQPTEKRGLPVGASTMDSVRETANLSGASTTIPLWSSRGLDEPRLDHWFQVATKQNKNLELALALCMGGMGPTDIRSATPSSCTPYFCCEPRCAQSSSASELLRKTRSSLVFTETWLEPHADLFGAAKQESVLTDVDQDPY</sequence>
<organism evidence="2 3">
    <name type="scientific">Sporisorium reilianum (strain SRZ2)</name>
    <name type="common">Maize head smut fungus</name>
    <dbReference type="NCBI Taxonomy" id="999809"/>
    <lineage>
        <taxon>Eukaryota</taxon>
        <taxon>Fungi</taxon>
        <taxon>Dikarya</taxon>
        <taxon>Basidiomycota</taxon>
        <taxon>Ustilaginomycotina</taxon>
        <taxon>Ustilaginomycetes</taxon>
        <taxon>Ustilaginales</taxon>
        <taxon>Ustilaginaceae</taxon>
        <taxon>Sporisorium</taxon>
    </lineage>
</organism>
<proteinExistence type="predicted"/>
<dbReference type="AlphaFoldDB" id="E6ZZ87"/>
<feature type="region of interest" description="Disordered" evidence="1">
    <location>
        <begin position="25"/>
        <end position="44"/>
    </location>
</feature>
<dbReference type="Proteomes" id="UP000008867">
    <property type="component" value="Unplaced contigs"/>
</dbReference>
<protein>
    <submittedName>
        <fullName evidence="2">Uncharacterized protein</fullName>
    </submittedName>
</protein>
<dbReference type="VEuPathDB" id="FungiDB:sr17518"/>
<evidence type="ECO:0000313" key="3">
    <source>
        <dbReference type="Proteomes" id="UP000008867"/>
    </source>
</evidence>
<keyword evidence="3" id="KW-1185">Reference proteome</keyword>
<reference evidence="2 3" key="1">
    <citation type="journal article" date="2010" name="Science">
        <title>Pathogenicity determinants in smut fungi revealed by genome comparison.</title>
        <authorList>
            <person name="Schirawski J."/>
            <person name="Mannhaupt G."/>
            <person name="Muench K."/>
            <person name="Brefort T."/>
            <person name="Schipper K."/>
            <person name="Doehlemann G."/>
            <person name="Di Stasio M."/>
            <person name="Roessel N."/>
            <person name="Mendoza-Mendoza A."/>
            <person name="Pester D."/>
            <person name="Mueller O."/>
            <person name="Winterberg B."/>
            <person name="Meyer E."/>
            <person name="Ghareeb H."/>
            <person name="Wollenberg T."/>
            <person name="Muensterkoetter M."/>
            <person name="Wong P."/>
            <person name="Walter M."/>
            <person name="Stukenbrock E."/>
            <person name="Gueldener U."/>
            <person name="Kahmann R."/>
        </authorList>
    </citation>
    <scope>NUCLEOTIDE SEQUENCE [LARGE SCALE GENOMIC DNA]</scope>
    <source>
        <strain evidence="3">SRZ2</strain>
    </source>
</reference>
<name>E6ZZ87_SPORE</name>
<dbReference type="HOGENOM" id="CLU_1548611_0_0_1"/>
<evidence type="ECO:0000313" key="2">
    <source>
        <dbReference type="EMBL" id="CBQ72544.1"/>
    </source>
</evidence>
<gene>
    <name evidence="2" type="ORF">sr17518</name>
</gene>
<evidence type="ECO:0000256" key="1">
    <source>
        <dbReference type="SAM" id="MobiDB-lite"/>
    </source>
</evidence>